<dbReference type="Gene3D" id="3.40.50.300">
    <property type="entry name" value="P-loop containing nucleotide triphosphate hydrolases"/>
    <property type="match status" value="1"/>
</dbReference>
<dbReference type="RefSeq" id="WP_149566462.1">
    <property type="nucleotide sequence ID" value="NZ_CP035807.1"/>
</dbReference>
<dbReference type="InterPro" id="IPR027417">
    <property type="entry name" value="P-loop_NTPase"/>
</dbReference>
<dbReference type="OrthoDB" id="9813147at2"/>
<evidence type="ECO:0000256" key="3">
    <source>
        <dbReference type="ARBA" id="ARBA00022840"/>
    </source>
</evidence>
<dbReference type="InterPro" id="IPR003593">
    <property type="entry name" value="AAA+_ATPase"/>
</dbReference>
<dbReference type="Pfam" id="PF13541">
    <property type="entry name" value="ChlI"/>
    <property type="match status" value="1"/>
</dbReference>
<dbReference type="GO" id="GO:0005524">
    <property type="term" value="F:ATP binding"/>
    <property type="evidence" value="ECO:0007669"/>
    <property type="project" value="UniProtKB-KW"/>
</dbReference>
<evidence type="ECO:0000259" key="4">
    <source>
        <dbReference type="SMART" id="SM00382"/>
    </source>
</evidence>
<dbReference type="NCBIfam" id="TIGR00368">
    <property type="entry name" value="YifB family Mg chelatase-like AAA ATPase"/>
    <property type="match status" value="1"/>
</dbReference>
<feature type="domain" description="AAA+ ATPase" evidence="4">
    <location>
        <begin position="206"/>
        <end position="389"/>
    </location>
</feature>
<reference evidence="5 6" key="2">
    <citation type="submission" date="2019-09" db="EMBL/GenBank/DDBJ databases">
        <title>Complete Genome Sequence and Methylome Analysis of free living Spirochaetas.</title>
        <authorList>
            <person name="Leshcheva N."/>
            <person name="Mikheeva N."/>
        </authorList>
    </citation>
    <scope>NUCLEOTIDE SEQUENCE [LARGE SCALE GENOMIC DNA]</scope>
    <source>
        <strain evidence="5 6">P</strain>
    </source>
</reference>
<dbReference type="InterPro" id="IPR025158">
    <property type="entry name" value="Mg_chelat-rel_C"/>
</dbReference>
<evidence type="ECO:0000256" key="2">
    <source>
        <dbReference type="ARBA" id="ARBA00022741"/>
    </source>
</evidence>
<dbReference type="SMART" id="SM00382">
    <property type="entry name" value="AAA"/>
    <property type="match status" value="1"/>
</dbReference>
<reference evidence="5 6" key="1">
    <citation type="submission" date="2019-02" db="EMBL/GenBank/DDBJ databases">
        <authorList>
            <person name="Fomenkov A."/>
            <person name="Dubinina G."/>
            <person name="Grabovich M."/>
            <person name="Vincze T."/>
            <person name="Roberts R.J."/>
        </authorList>
    </citation>
    <scope>NUCLEOTIDE SEQUENCE [LARGE SCALE GENOMIC DNA]</scope>
    <source>
        <strain evidence="5 6">P</strain>
    </source>
</reference>
<keyword evidence="3" id="KW-0067">ATP-binding</keyword>
<name>A0A5C1QAM0_9SPIO</name>
<dbReference type="PANTHER" id="PTHR32039">
    <property type="entry name" value="MAGNESIUM-CHELATASE SUBUNIT CHLI"/>
    <property type="match status" value="1"/>
</dbReference>
<dbReference type="SUPFAM" id="SSF54211">
    <property type="entry name" value="Ribosomal protein S5 domain 2-like"/>
    <property type="match status" value="1"/>
</dbReference>
<dbReference type="InterPro" id="IPR045006">
    <property type="entry name" value="CHLI-like"/>
</dbReference>
<comment type="similarity">
    <text evidence="1">Belongs to the Mg-chelatase subunits D/I family. ComM subfamily.</text>
</comment>
<keyword evidence="2" id="KW-0547">Nucleotide-binding</keyword>
<dbReference type="Gene3D" id="3.30.230.10">
    <property type="match status" value="1"/>
</dbReference>
<sequence>MKIFSYSSSGYDGELVQIEINIFTRSLPGIDIVGLPGGAVKESKVRFRSAILNSGFDFPKGRVIINMAPAGERKEGACFDLPFACRVISLELDKNNTNDYLILGELTLDGRVRKVNGVLSGITKAFDFGIRKFIIPKDNLKEAILLGKGEIYPVESLIDAYNVILGKLDYFKDTIIKKKEIIDNLDFADIMGQESVKRGIEIAVSGGHNLLLFGPPGVGKSLAVSRIPSILPVLTKNEALETTRIWSLAGKLKTEYAIIDTPPIRRPHHGASLEGMVGGGKLNRPGEISLAHNGYLFLDEIAEYKTTIIQSLREPLEEQKISLNRASLSTWFPANFRLIATSNPCPCANLGKEDGICMCSEKEIRRYWKKMGGAIMDRIDIRIPVNAISTKEMLGVKGRDSNEIRENVERAVNIQRERFRDKEYSCNARITPGDVDNYCLLKDSTKEAFISGANKLSLSSRGCHSVLKIARTIADLDGSANICEKHILEGFTYRRYGDEDYYFN</sequence>
<dbReference type="InterPro" id="IPR001208">
    <property type="entry name" value="MCM_dom"/>
</dbReference>
<dbReference type="AlphaFoldDB" id="A0A5C1QAM0"/>
<keyword evidence="6" id="KW-1185">Reference proteome</keyword>
<dbReference type="InterPro" id="IPR000523">
    <property type="entry name" value="Mg_chelatse_chII-like_cat_dom"/>
</dbReference>
<dbReference type="PANTHER" id="PTHR32039:SF7">
    <property type="entry name" value="COMPETENCE PROTEIN COMM"/>
    <property type="match status" value="1"/>
</dbReference>
<proteinExistence type="inferred from homology"/>
<gene>
    <name evidence="5" type="ORF">EW093_00280</name>
</gene>
<dbReference type="GO" id="GO:0003677">
    <property type="term" value="F:DNA binding"/>
    <property type="evidence" value="ECO:0007669"/>
    <property type="project" value="InterPro"/>
</dbReference>
<accession>A0A5C1QAM0</accession>
<evidence type="ECO:0000256" key="1">
    <source>
        <dbReference type="ARBA" id="ARBA00006354"/>
    </source>
</evidence>
<dbReference type="EMBL" id="CP035807">
    <property type="protein sequence ID" value="QEN03202.1"/>
    <property type="molecule type" value="Genomic_DNA"/>
</dbReference>
<dbReference type="InterPro" id="IPR004482">
    <property type="entry name" value="Mg_chelat-rel"/>
</dbReference>
<dbReference type="InterPro" id="IPR020568">
    <property type="entry name" value="Ribosomal_Su5_D2-typ_SF"/>
</dbReference>
<evidence type="ECO:0000313" key="6">
    <source>
        <dbReference type="Proteomes" id="UP000323824"/>
    </source>
</evidence>
<protein>
    <recommendedName>
        <fullName evidence="4">AAA+ ATPase domain-containing protein</fullName>
    </recommendedName>
</protein>
<dbReference type="Proteomes" id="UP000323824">
    <property type="component" value="Chromosome"/>
</dbReference>
<dbReference type="Pfam" id="PF01078">
    <property type="entry name" value="Mg_chelatase"/>
    <property type="match status" value="1"/>
</dbReference>
<dbReference type="SUPFAM" id="SSF52540">
    <property type="entry name" value="P-loop containing nucleoside triphosphate hydrolases"/>
    <property type="match status" value="1"/>
</dbReference>
<organism evidence="5 6">
    <name type="scientific">Thiospirochaeta perfilievii</name>
    <dbReference type="NCBI Taxonomy" id="252967"/>
    <lineage>
        <taxon>Bacteria</taxon>
        <taxon>Pseudomonadati</taxon>
        <taxon>Spirochaetota</taxon>
        <taxon>Spirochaetia</taxon>
        <taxon>Spirochaetales</taxon>
        <taxon>Spirochaetaceae</taxon>
        <taxon>Thiospirochaeta</taxon>
    </lineage>
</organism>
<evidence type="ECO:0000313" key="5">
    <source>
        <dbReference type="EMBL" id="QEN03202.1"/>
    </source>
</evidence>
<dbReference type="InterPro" id="IPR014721">
    <property type="entry name" value="Ribsml_uS5_D2-typ_fold_subgr"/>
</dbReference>
<dbReference type="Pfam" id="PF13335">
    <property type="entry name" value="Mg_chelatase_C"/>
    <property type="match status" value="1"/>
</dbReference>
<dbReference type="KEGG" id="sper:EW093_00280"/>
<dbReference type="PRINTS" id="PR01657">
    <property type="entry name" value="MCMFAMILY"/>
</dbReference>